<dbReference type="AlphaFoldDB" id="F9DJ79"/>
<proteinExistence type="predicted"/>
<reference evidence="1 2" key="1">
    <citation type="submission" date="2011-04" db="EMBL/GenBank/DDBJ databases">
        <authorList>
            <person name="Muzny D."/>
            <person name="Qin X."/>
            <person name="Deng J."/>
            <person name="Jiang H."/>
            <person name="Liu Y."/>
            <person name="Qu J."/>
            <person name="Song X.-Z."/>
            <person name="Zhang L."/>
            <person name="Thornton R."/>
            <person name="Coyle M."/>
            <person name="Francisco L."/>
            <person name="Jackson L."/>
            <person name="Javaid M."/>
            <person name="Korchina V."/>
            <person name="Kovar C."/>
            <person name="Mata R."/>
            <person name="Mathew T."/>
            <person name="Ngo R."/>
            <person name="Nguyen L."/>
            <person name="Nguyen N."/>
            <person name="Okwuonu G."/>
            <person name="Ongeri F."/>
            <person name="Pham C."/>
            <person name="Simmons D."/>
            <person name="Wilczek-Boney K."/>
            <person name="Hale W."/>
            <person name="Jakkamsetti A."/>
            <person name="Pham P."/>
            <person name="Ruth R."/>
            <person name="San Lucas F."/>
            <person name="Warren J."/>
            <person name="Zhang J."/>
            <person name="Zhao Z."/>
            <person name="Zhou C."/>
            <person name="Zhu D."/>
            <person name="Lee S."/>
            <person name="Bess C."/>
            <person name="Blankenburg K."/>
            <person name="Forbes L."/>
            <person name="Fu Q."/>
            <person name="Gubbala S."/>
            <person name="Hirani K."/>
            <person name="Jayaseelan J.C."/>
            <person name="Lara F."/>
            <person name="Munidasa M."/>
            <person name="Palculict T."/>
            <person name="Patil S."/>
            <person name="Pu L.-L."/>
            <person name="Saada N."/>
            <person name="Tang L."/>
            <person name="Weissenberger G."/>
            <person name="Zhu Y."/>
            <person name="Hemphill L."/>
            <person name="Shang Y."/>
            <person name="Youmans B."/>
            <person name="Ayvaz T."/>
            <person name="Ross M."/>
            <person name="Santibanez J."/>
            <person name="Aqrawi P."/>
            <person name="Gross S."/>
            <person name="Joshi V."/>
            <person name="Fowler G."/>
            <person name="Nazareth L."/>
            <person name="Reid J."/>
            <person name="Worley K."/>
            <person name="Petrosino J."/>
            <person name="Highlander S."/>
            <person name="Gibbs R."/>
        </authorList>
    </citation>
    <scope>NUCLEOTIDE SEQUENCE [LARGE SCALE GENOMIC DNA]</scope>
    <source>
        <strain evidence="1 2">ATCC 700821</strain>
    </source>
</reference>
<dbReference type="EMBL" id="AFPY01000092">
    <property type="protein sequence ID" value="EGQ16257.1"/>
    <property type="molecule type" value="Genomic_DNA"/>
</dbReference>
<evidence type="ECO:0000313" key="1">
    <source>
        <dbReference type="EMBL" id="EGQ16257.1"/>
    </source>
</evidence>
<sequence>MIRNCLDEVVRNTTLPYTDILSDDSDSMTLILYWYEYCIIRGINIKNKQIK</sequence>
<dbReference type="HOGENOM" id="CLU_3102301_0_0_10"/>
<dbReference type="Proteomes" id="UP000004123">
    <property type="component" value="Unassembled WGS sequence"/>
</dbReference>
<evidence type="ECO:0000313" key="2">
    <source>
        <dbReference type="Proteomes" id="UP000004123"/>
    </source>
</evidence>
<accession>F9DJ79</accession>
<protein>
    <submittedName>
        <fullName evidence="1">Uncharacterized protein</fullName>
    </submittedName>
</protein>
<name>F9DJ79_9BACT</name>
<comment type="caution">
    <text evidence="1">The sequence shown here is derived from an EMBL/GenBank/DDBJ whole genome shotgun (WGS) entry which is preliminary data.</text>
</comment>
<gene>
    <name evidence="1" type="ORF">HMPREF9144_1719</name>
</gene>
<organism evidence="1 2">
    <name type="scientific">Prevotella pallens ATCC 700821</name>
    <dbReference type="NCBI Taxonomy" id="997353"/>
    <lineage>
        <taxon>Bacteria</taxon>
        <taxon>Pseudomonadati</taxon>
        <taxon>Bacteroidota</taxon>
        <taxon>Bacteroidia</taxon>
        <taxon>Bacteroidales</taxon>
        <taxon>Prevotellaceae</taxon>
        <taxon>Prevotella</taxon>
    </lineage>
</organism>